<accession>A0AAN1MR21</accession>
<gene>
    <name evidence="1" type="ORF">C2L64_49530</name>
</gene>
<protein>
    <recommendedName>
        <fullName evidence="3">Cupin domain-containing protein</fullName>
    </recommendedName>
</protein>
<dbReference type="Gene3D" id="2.60.120.10">
    <property type="entry name" value="Jelly Rolls"/>
    <property type="match status" value="1"/>
</dbReference>
<dbReference type="Proteomes" id="UP000236649">
    <property type="component" value="Chromosome 5"/>
</dbReference>
<dbReference type="AlphaFoldDB" id="A0AAN1MR21"/>
<evidence type="ECO:0000313" key="1">
    <source>
        <dbReference type="EMBL" id="AUT76312.1"/>
    </source>
</evidence>
<reference evidence="1 2" key="1">
    <citation type="submission" date="2018-01" db="EMBL/GenBank/DDBJ databases">
        <title>Species boundaries and ecological features among Paraburkholderia terrae DSMZ17804T, P. hospita DSMZ17164T and P. caribensis DSMZ13236T.</title>
        <authorList>
            <person name="Pratama A.A."/>
        </authorList>
    </citation>
    <scope>NUCLEOTIDE SEQUENCE [LARGE SCALE GENOMIC DNA]</scope>
    <source>
        <strain evidence="1 2">DSM 17164</strain>
    </source>
</reference>
<dbReference type="InterPro" id="IPR011051">
    <property type="entry name" value="RmlC_Cupin_sf"/>
</dbReference>
<proteinExistence type="predicted"/>
<organism evidence="1 2">
    <name type="scientific">Paraburkholderia hospita</name>
    <dbReference type="NCBI Taxonomy" id="169430"/>
    <lineage>
        <taxon>Bacteria</taxon>
        <taxon>Pseudomonadati</taxon>
        <taxon>Pseudomonadota</taxon>
        <taxon>Betaproteobacteria</taxon>
        <taxon>Burkholderiales</taxon>
        <taxon>Burkholderiaceae</taxon>
        <taxon>Paraburkholderia</taxon>
    </lineage>
</organism>
<evidence type="ECO:0000313" key="2">
    <source>
        <dbReference type="Proteomes" id="UP000236649"/>
    </source>
</evidence>
<dbReference type="CDD" id="cd06989">
    <property type="entry name" value="cupin_DRT102"/>
    <property type="match status" value="1"/>
</dbReference>
<evidence type="ECO:0008006" key="3">
    <source>
        <dbReference type="Google" id="ProtNLM"/>
    </source>
</evidence>
<dbReference type="SUPFAM" id="SSF51182">
    <property type="entry name" value="RmlC-like cupins"/>
    <property type="match status" value="1"/>
</dbReference>
<name>A0AAN1MR21_9BURK</name>
<dbReference type="EMBL" id="CP026109">
    <property type="protein sequence ID" value="AUT76312.1"/>
    <property type="molecule type" value="Genomic_DNA"/>
</dbReference>
<sequence length="185" mass="19463">MTEPEGLPGSIFRDEGVNMKSTLRYLVLTVALLTQGGIDVAQAAGAPMGVFIATPQQLSINQSASKTVGVSQVSGQSAQVLYGDPTKPGLYTVLLRLEPHKRIMPLSHPDSRFVTVLSGTFRIGFGDRYDEAGLRALPPGGIYTEPAHANHFGETGDEPVVVAITGYGPSGTTYANPAEAPKPAK</sequence>
<dbReference type="KEGG" id="phs:C2L64_49530"/>
<dbReference type="InterPro" id="IPR014710">
    <property type="entry name" value="RmlC-like_jellyroll"/>
</dbReference>